<dbReference type="RefSeq" id="WP_137666828.1">
    <property type="nucleotide sequence ID" value="NZ_BJCE01000032.1"/>
</dbReference>
<evidence type="ECO:0000256" key="1">
    <source>
        <dbReference type="ARBA" id="ARBA00022714"/>
    </source>
</evidence>
<gene>
    <name evidence="7" type="ORF">SR1949_13640</name>
</gene>
<dbReference type="PRINTS" id="PR00162">
    <property type="entry name" value="RIESKE"/>
</dbReference>
<dbReference type="PANTHER" id="PTHR42923:SF43">
    <property type="entry name" value="AMINE OXIDASE"/>
    <property type="match status" value="1"/>
</dbReference>
<dbReference type="Pfam" id="PF00355">
    <property type="entry name" value="Rieske"/>
    <property type="match status" value="1"/>
</dbReference>
<sequence>MSQLFNLPESSTISRRTLLQLFGVGTIVGVTGYSRFSKPQPSVFQQDNLDLPKILNTNKTVAVIGGGLAGLACAYQLVQRGFTVTLLEKSPQLGGKIASWEIEAAGETFRMEHGFHGFFPQYYNLNSVVSELGIKDNFQSLNYYSVVYHNSPYQPEVFRPSHSAFPWNIIDLAIASPNRLQWGINLTKIKHLQVFQAITGFQRDKNYQRFDHISVADWVKSEFPQGLYDLYFLPFAKSSLNAPDLMSVGELMQFFHFYFFGNPEGLAFNGTKDDMGTSLVQPIAEAILQNGKIITDANVSEIVANEGKISEVKYFVGDNNHTVPFWVQRNSVVKDEKIEYFGAADEVYAVKKDNQEAISLTCTHQGCTVKMAEDGQFHCPCHGAVFTADGKVVKGPAKRDLAKFKVVQKEDDNLQLLAVNPESSSPEIINADYYVLATDVPGIKQLFKRMIGDVDKNVKQVRSQIEKLSIADPFAVCRFWFDQDFNWEHSNFTSLSGYKLTDSITLYHRIQTQFIEWAKKTGGSVVELHAYCYKEKEFPNQEALLTTFEEELYDIVPELKQAKLLHRELVNQHNFSGYPPNSYTERPETTTTLTNLFFAGDWVKMPFPCGLMERAVSSGLLAANEILHREGLQRRPLLTVNPEGMLQI</sequence>
<dbReference type="Gene3D" id="3.50.50.60">
    <property type="entry name" value="FAD/NAD(P)-binding domain"/>
    <property type="match status" value="1"/>
</dbReference>
<feature type="domain" description="Rieske" evidence="6">
    <location>
        <begin position="324"/>
        <end position="415"/>
    </location>
</feature>
<name>A0A479ZVN6_9CYAN</name>
<keyword evidence="5" id="KW-1015">Disulfide bond</keyword>
<dbReference type="PANTHER" id="PTHR42923">
    <property type="entry name" value="PROTOPORPHYRINOGEN OXIDASE"/>
    <property type="match status" value="1"/>
</dbReference>
<evidence type="ECO:0000313" key="7">
    <source>
        <dbReference type="EMBL" id="GCL36262.1"/>
    </source>
</evidence>
<dbReference type="GO" id="GO:0016705">
    <property type="term" value="F:oxidoreductase activity, acting on paired donors, with incorporation or reduction of molecular oxygen"/>
    <property type="evidence" value="ECO:0007669"/>
    <property type="project" value="UniProtKB-ARBA"/>
</dbReference>
<keyword evidence="1" id="KW-0001">2Fe-2S</keyword>
<comment type="caution">
    <text evidence="7">The sequence shown here is derived from an EMBL/GenBank/DDBJ whole genome shotgun (WGS) entry which is preliminary data.</text>
</comment>
<dbReference type="GO" id="GO:0016020">
    <property type="term" value="C:membrane"/>
    <property type="evidence" value="ECO:0007669"/>
    <property type="project" value="InterPro"/>
</dbReference>
<dbReference type="InterPro" id="IPR036922">
    <property type="entry name" value="Rieske_2Fe-2S_sf"/>
</dbReference>
<dbReference type="SUPFAM" id="SSF50022">
    <property type="entry name" value="ISP domain"/>
    <property type="match status" value="1"/>
</dbReference>
<dbReference type="InterPro" id="IPR005805">
    <property type="entry name" value="Rieske_Fe-S_prot_C"/>
</dbReference>
<evidence type="ECO:0000256" key="2">
    <source>
        <dbReference type="ARBA" id="ARBA00022723"/>
    </source>
</evidence>
<evidence type="ECO:0000259" key="6">
    <source>
        <dbReference type="PROSITE" id="PS51296"/>
    </source>
</evidence>
<keyword evidence="2" id="KW-0479">Metal-binding</keyword>
<evidence type="ECO:0000256" key="4">
    <source>
        <dbReference type="ARBA" id="ARBA00023014"/>
    </source>
</evidence>
<dbReference type="InterPro" id="IPR002937">
    <property type="entry name" value="Amino_oxidase"/>
</dbReference>
<dbReference type="Proteomes" id="UP000300142">
    <property type="component" value="Unassembled WGS sequence"/>
</dbReference>
<dbReference type="GO" id="GO:0051537">
    <property type="term" value="F:2 iron, 2 sulfur cluster binding"/>
    <property type="evidence" value="ECO:0007669"/>
    <property type="project" value="UniProtKB-KW"/>
</dbReference>
<dbReference type="InterPro" id="IPR017941">
    <property type="entry name" value="Rieske_2Fe-2S"/>
</dbReference>
<reference evidence="8" key="1">
    <citation type="submission" date="2019-02" db="EMBL/GenBank/DDBJ databases">
        <title>Draft genome sequence of Sphaerospermopsis reniformis NIES-1949.</title>
        <authorList>
            <person name="Yamaguchi H."/>
            <person name="Suzuki S."/>
            <person name="Kawachi M."/>
        </authorList>
    </citation>
    <scope>NUCLEOTIDE SEQUENCE [LARGE SCALE GENOMIC DNA]</scope>
    <source>
        <strain evidence="8">NIES-1949</strain>
    </source>
</reference>
<protein>
    <submittedName>
        <fullName evidence="7">UDP-galactopyranose mutase</fullName>
    </submittedName>
</protein>
<dbReference type="CDD" id="cd03467">
    <property type="entry name" value="Rieske"/>
    <property type="match status" value="1"/>
</dbReference>
<proteinExistence type="predicted"/>
<dbReference type="GO" id="GO:0046872">
    <property type="term" value="F:metal ion binding"/>
    <property type="evidence" value="ECO:0007669"/>
    <property type="project" value="UniProtKB-KW"/>
</dbReference>
<organism evidence="7 8">
    <name type="scientific">Sphaerospermopsis reniformis</name>
    <dbReference type="NCBI Taxonomy" id="531300"/>
    <lineage>
        <taxon>Bacteria</taxon>
        <taxon>Bacillati</taxon>
        <taxon>Cyanobacteriota</taxon>
        <taxon>Cyanophyceae</taxon>
        <taxon>Nostocales</taxon>
        <taxon>Aphanizomenonaceae</taxon>
        <taxon>Sphaerospermopsis</taxon>
    </lineage>
</organism>
<dbReference type="GO" id="GO:0004497">
    <property type="term" value="F:monooxygenase activity"/>
    <property type="evidence" value="ECO:0007669"/>
    <property type="project" value="UniProtKB-ARBA"/>
</dbReference>
<keyword evidence="8" id="KW-1185">Reference proteome</keyword>
<evidence type="ECO:0000256" key="3">
    <source>
        <dbReference type="ARBA" id="ARBA00023004"/>
    </source>
</evidence>
<keyword evidence="3" id="KW-0408">Iron</keyword>
<dbReference type="SUPFAM" id="SSF51905">
    <property type="entry name" value="FAD/NAD(P)-binding domain"/>
    <property type="match status" value="1"/>
</dbReference>
<dbReference type="InterPro" id="IPR050464">
    <property type="entry name" value="Zeta_carotene_desat/Oxidored"/>
</dbReference>
<evidence type="ECO:0000313" key="8">
    <source>
        <dbReference type="Proteomes" id="UP000300142"/>
    </source>
</evidence>
<keyword evidence="4" id="KW-0411">Iron-sulfur</keyword>
<evidence type="ECO:0000256" key="5">
    <source>
        <dbReference type="ARBA" id="ARBA00023157"/>
    </source>
</evidence>
<dbReference type="EMBL" id="BJCE01000032">
    <property type="protein sequence ID" value="GCL36262.1"/>
    <property type="molecule type" value="Genomic_DNA"/>
</dbReference>
<accession>A0A479ZVN6</accession>
<dbReference type="AlphaFoldDB" id="A0A479ZVN6"/>
<dbReference type="InterPro" id="IPR036188">
    <property type="entry name" value="FAD/NAD-bd_sf"/>
</dbReference>
<dbReference type="PROSITE" id="PS51296">
    <property type="entry name" value="RIESKE"/>
    <property type="match status" value="1"/>
</dbReference>
<dbReference type="Gene3D" id="2.102.10.10">
    <property type="entry name" value="Rieske [2Fe-2S] iron-sulphur domain"/>
    <property type="match status" value="1"/>
</dbReference>
<dbReference type="Pfam" id="PF01593">
    <property type="entry name" value="Amino_oxidase"/>
    <property type="match status" value="2"/>
</dbReference>